<keyword evidence="1" id="KW-1133">Transmembrane helix</keyword>
<protein>
    <submittedName>
        <fullName evidence="2">Uncharacterized protein</fullName>
    </submittedName>
</protein>
<dbReference type="PATRIC" id="fig|136160.3.peg.2698"/>
<keyword evidence="1" id="KW-0812">Transmembrane</keyword>
<dbReference type="RefSeq" id="WP_053431386.1">
    <property type="nucleotide sequence ID" value="NZ_CP040441.1"/>
</dbReference>
<reference evidence="2" key="1">
    <citation type="submission" date="2015-08" db="EMBL/GenBank/DDBJ databases">
        <title>Complete DNA Sequence of Pseudomonas syringae pv. actinidiae, the Causal Agent of Kiwifruit Canker Disease.</title>
        <authorList>
            <person name="Rikkerink E.H.A."/>
            <person name="Fineran P.C."/>
        </authorList>
    </citation>
    <scope>NUCLEOTIDE SEQUENCE</scope>
    <source>
        <strain evidence="2">DSM 13666</strain>
    </source>
</reference>
<keyword evidence="1" id="KW-0472">Membrane</keyword>
<accession>A0A4Y7X1E9</accession>
<dbReference type="EMBL" id="LILD01000001">
    <property type="protein sequence ID" value="KOO39389.1"/>
    <property type="molecule type" value="Genomic_DNA"/>
</dbReference>
<accession>A0A0M0KKN8</accession>
<name>A0A0M0KKN8_ALKHA</name>
<evidence type="ECO:0000256" key="1">
    <source>
        <dbReference type="SAM" id="Phobius"/>
    </source>
</evidence>
<dbReference type="AlphaFoldDB" id="A0A0M0KKN8"/>
<organism evidence="2">
    <name type="scientific">Halalkalibacterium halodurans</name>
    <name type="common">Bacillus halodurans</name>
    <dbReference type="NCBI Taxonomy" id="86665"/>
    <lineage>
        <taxon>Bacteria</taxon>
        <taxon>Bacillati</taxon>
        <taxon>Bacillota</taxon>
        <taxon>Bacilli</taxon>
        <taxon>Bacillales</taxon>
        <taxon>Bacillaceae</taxon>
        <taxon>Halalkalibacterium (ex Joshi et al. 2022)</taxon>
    </lineage>
</organism>
<dbReference type="GeneID" id="87597230"/>
<proteinExistence type="predicted"/>
<comment type="caution">
    <text evidence="2">The sequence shown here is derived from an EMBL/GenBank/DDBJ whole genome shotgun (WGS) entry which is preliminary data.</text>
</comment>
<evidence type="ECO:0000313" key="2">
    <source>
        <dbReference type="EMBL" id="KOO39389.1"/>
    </source>
</evidence>
<feature type="transmembrane region" description="Helical" evidence="1">
    <location>
        <begin position="49"/>
        <end position="75"/>
    </location>
</feature>
<gene>
    <name evidence="2" type="ORF">AMD02_11435</name>
</gene>
<sequence length="79" mass="9340">MPAHVNNQAEHLRYEAKGRNVEELPVASEKLPSRLDVHRRKRRKKKKALSFPLIRILLVFFFLIVIGALLSPFWLEYML</sequence>